<accession>A0ABS8SWI2</accession>
<feature type="chain" id="PRO_5047292325" description="Secreted protein" evidence="1">
    <location>
        <begin position="32"/>
        <end position="89"/>
    </location>
</feature>
<evidence type="ECO:0008006" key="4">
    <source>
        <dbReference type="Google" id="ProtNLM"/>
    </source>
</evidence>
<protein>
    <recommendedName>
        <fullName evidence="4">Secreted protein</fullName>
    </recommendedName>
</protein>
<keyword evidence="1" id="KW-0732">Signal</keyword>
<comment type="caution">
    <text evidence="2">The sequence shown here is derived from an EMBL/GenBank/DDBJ whole genome shotgun (WGS) entry which is preliminary data.</text>
</comment>
<evidence type="ECO:0000313" key="2">
    <source>
        <dbReference type="EMBL" id="MCD7463400.1"/>
    </source>
</evidence>
<feature type="signal peptide" evidence="1">
    <location>
        <begin position="1"/>
        <end position="31"/>
    </location>
</feature>
<feature type="non-terminal residue" evidence="2">
    <location>
        <position position="89"/>
    </location>
</feature>
<keyword evidence="3" id="KW-1185">Reference proteome</keyword>
<evidence type="ECO:0000313" key="3">
    <source>
        <dbReference type="Proteomes" id="UP000823775"/>
    </source>
</evidence>
<name>A0ABS8SWI2_DATST</name>
<dbReference type="EMBL" id="JACEIK010000883">
    <property type="protein sequence ID" value="MCD7463400.1"/>
    <property type="molecule type" value="Genomic_DNA"/>
</dbReference>
<evidence type="ECO:0000256" key="1">
    <source>
        <dbReference type="SAM" id="SignalP"/>
    </source>
</evidence>
<organism evidence="2 3">
    <name type="scientific">Datura stramonium</name>
    <name type="common">Jimsonweed</name>
    <name type="synonym">Common thornapple</name>
    <dbReference type="NCBI Taxonomy" id="4076"/>
    <lineage>
        <taxon>Eukaryota</taxon>
        <taxon>Viridiplantae</taxon>
        <taxon>Streptophyta</taxon>
        <taxon>Embryophyta</taxon>
        <taxon>Tracheophyta</taxon>
        <taxon>Spermatophyta</taxon>
        <taxon>Magnoliopsida</taxon>
        <taxon>eudicotyledons</taxon>
        <taxon>Gunneridae</taxon>
        <taxon>Pentapetalae</taxon>
        <taxon>asterids</taxon>
        <taxon>lamiids</taxon>
        <taxon>Solanales</taxon>
        <taxon>Solanaceae</taxon>
        <taxon>Solanoideae</taxon>
        <taxon>Datureae</taxon>
        <taxon>Datura</taxon>
    </lineage>
</organism>
<proteinExistence type="predicted"/>
<gene>
    <name evidence="2" type="ORF">HAX54_050493</name>
</gene>
<sequence>MLRSFSSWWTLSSDSFSFSIILILYLSSGEGVPLGCDGMGDESCSGVALVSAALRDEVVGGEEPCGDNWLCEASIGDASCEASLDGEAL</sequence>
<dbReference type="Proteomes" id="UP000823775">
    <property type="component" value="Unassembled WGS sequence"/>
</dbReference>
<reference evidence="2 3" key="1">
    <citation type="journal article" date="2021" name="BMC Genomics">
        <title>Datura genome reveals duplications of psychoactive alkaloid biosynthetic genes and high mutation rate following tissue culture.</title>
        <authorList>
            <person name="Rajewski A."/>
            <person name="Carter-House D."/>
            <person name="Stajich J."/>
            <person name="Litt A."/>
        </authorList>
    </citation>
    <scope>NUCLEOTIDE SEQUENCE [LARGE SCALE GENOMIC DNA]</scope>
    <source>
        <strain evidence="2">AR-01</strain>
    </source>
</reference>